<name>A0ACC3CW08_9PEZI</name>
<gene>
    <name evidence="1" type="ORF">LTS18_014210</name>
</gene>
<accession>A0ACC3CW08</accession>
<protein>
    <submittedName>
        <fullName evidence="1">Uncharacterized protein</fullName>
    </submittedName>
</protein>
<evidence type="ECO:0000313" key="2">
    <source>
        <dbReference type="Proteomes" id="UP001186974"/>
    </source>
</evidence>
<proteinExistence type="predicted"/>
<organism evidence="1 2">
    <name type="scientific">Coniosporium uncinatum</name>
    <dbReference type="NCBI Taxonomy" id="93489"/>
    <lineage>
        <taxon>Eukaryota</taxon>
        <taxon>Fungi</taxon>
        <taxon>Dikarya</taxon>
        <taxon>Ascomycota</taxon>
        <taxon>Pezizomycotina</taxon>
        <taxon>Dothideomycetes</taxon>
        <taxon>Dothideomycetes incertae sedis</taxon>
        <taxon>Coniosporium</taxon>
    </lineage>
</organism>
<reference evidence="1" key="1">
    <citation type="submission" date="2024-09" db="EMBL/GenBank/DDBJ databases">
        <title>Black Yeasts Isolated from many extreme environments.</title>
        <authorList>
            <person name="Coleine C."/>
            <person name="Stajich J.E."/>
            <person name="Selbmann L."/>
        </authorList>
    </citation>
    <scope>NUCLEOTIDE SEQUENCE</scope>
    <source>
        <strain evidence="1">CCFEE 5737</strain>
    </source>
</reference>
<dbReference type="Proteomes" id="UP001186974">
    <property type="component" value="Unassembled WGS sequence"/>
</dbReference>
<evidence type="ECO:0000313" key="1">
    <source>
        <dbReference type="EMBL" id="KAK3045254.1"/>
    </source>
</evidence>
<comment type="caution">
    <text evidence="1">The sequence shown here is derived from an EMBL/GenBank/DDBJ whole genome shotgun (WGS) entry which is preliminary data.</text>
</comment>
<sequence length="248" mass="27526">MPRSPKNRPQRASYNPIAKPEPTASAAATAVKLAEGIARDKKLYAACFTFGSAYRTKKIAAYDTYDVIDFLAAHLKRNDPDLWCIDEPASQKAEHEAHDAFLAKHVSTFSNSDVNPSELSFVTIEESHKRAFGPAADGEKVLRSLLRVDLTRMNVRVELDRRLRELSLNSAQLFALGTHVPAMCKKLIIAQRDQALASKRARLLAKHDAAIAEGRHRVDAKNIVKEIKDLDPVRTFKVSVIISLDAVT</sequence>
<dbReference type="EMBL" id="JAWDJW010010836">
    <property type="protein sequence ID" value="KAK3045254.1"/>
    <property type="molecule type" value="Genomic_DNA"/>
</dbReference>
<feature type="non-terminal residue" evidence="1">
    <location>
        <position position="248"/>
    </location>
</feature>
<keyword evidence="2" id="KW-1185">Reference proteome</keyword>